<dbReference type="SUPFAM" id="SSF55347">
    <property type="entry name" value="Glyceraldehyde-3-phosphate dehydrogenase-like, C-terminal domain"/>
    <property type="match status" value="1"/>
</dbReference>
<dbReference type="PANTHER" id="PTHR20836:SF0">
    <property type="entry name" value="4-HYDROXY-TETRAHYDRODIPICOLINATE REDUCTASE 1, CHLOROPLASTIC-RELATED"/>
    <property type="match status" value="1"/>
</dbReference>
<organism evidence="16 17">
    <name type="scientific">Novosphingobium indicum</name>
    <dbReference type="NCBI Taxonomy" id="462949"/>
    <lineage>
        <taxon>Bacteria</taxon>
        <taxon>Pseudomonadati</taxon>
        <taxon>Pseudomonadota</taxon>
        <taxon>Alphaproteobacteria</taxon>
        <taxon>Sphingomonadales</taxon>
        <taxon>Sphingomonadaceae</taxon>
        <taxon>Novosphingobium</taxon>
    </lineage>
</organism>
<feature type="domain" description="Dihydrodipicolinate reductase N-terminal" evidence="14">
    <location>
        <begin position="21"/>
        <end position="118"/>
    </location>
</feature>
<evidence type="ECO:0000259" key="15">
    <source>
        <dbReference type="Pfam" id="PF05173"/>
    </source>
</evidence>
<evidence type="ECO:0000256" key="4">
    <source>
        <dbReference type="ARBA" id="ARBA00022857"/>
    </source>
</evidence>
<proteinExistence type="inferred from homology"/>
<evidence type="ECO:0000256" key="1">
    <source>
        <dbReference type="ARBA" id="ARBA00006642"/>
    </source>
</evidence>
<comment type="catalytic activity">
    <reaction evidence="12 13">
        <text>(S)-2,3,4,5-tetrahydrodipicolinate + NAD(+) + H2O = (2S,4S)-4-hydroxy-2,3,4,5-tetrahydrodipicolinate + NADH + H(+)</text>
        <dbReference type="Rhea" id="RHEA:35323"/>
        <dbReference type="ChEBI" id="CHEBI:15377"/>
        <dbReference type="ChEBI" id="CHEBI:15378"/>
        <dbReference type="ChEBI" id="CHEBI:16845"/>
        <dbReference type="ChEBI" id="CHEBI:57540"/>
        <dbReference type="ChEBI" id="CHEBI:57945"/>
        <dbReference type="ChEBI" id="CHEBI:67139"/>
        <dbReference type="EC" id="1.17.1.8"/>
    </reaction>
</comment>
<dbReference type="Pfam" id="PF01113">
    <property type="entry name" value="DapB_N"/>
    <property type="match status" value="1"/>
</dbReference>
<keyword evidence="5 13" id="KW-0220">Diaminopimelate biosynthesis</keyword>
<keyword evidence="6 13" id="KW-0560">Oxidoreductase</keyword>
<feature type="active site" description="Proton donor" evidence="13">
    <location>
        <position position="153"/>
    </location>
</feature>
<keyword evidence="3 13" id="KW-0028">Amino-acid biosynthesis</keyword>
<evidence type="ECO:0000256" key="9">
    <source>
        <dbReference type="ARBA" id="ARBA00037922"/>
    </source>
</evidence>
<evidence type="ECO:0000256" key="12">
    <source>
        <dbReference type="ARBA" id="ARBA00049396"/>
    </source>
</evidence>
<feature type="active site" description="Proton donor/acceptor" evidence="13">
    <location>
        <position position="149"/>
    </location>
</feature>
<comment type="pathway">
    <text evidence="9 13">Amino-acid biosynthesis; L-lysine biosynthesis via DAP pathway; (S)-tetrahydrodipicolinate from L-aspartate: step 4/4.</text>
</comment>
<keyword evidence="7 13" id="KW-0520">NAD</keyword>
<dbReference type="EC" id="1.17.1.8" evidence="10 13"/>
<keyword evidence="8 13" id="KW-0457">Lysine biosynthesis</keyword>
<dbReference type="InterPro" id="IPR036291">
    <property type="entry name" value="NAD(P)-bd_dom_sf"/>
</dbReference>
<keyword evidence="17" id="KW-1185">Reference proteome</keyword>
<dbReference type="CDD" id="cd02274">
    <property type="entry name" value="DHDPR_N"/>
    <property type="match status" value="1"/>
</dbReference>
<dbReference type="PANTHER" id="PTHR20836">
    <property type="entry name" value="DIHYDRODIPICOLINATE REDUCTASE"/>
    <property type="match status" value="1"/>
</dbReference>
<reference evidence="17" key="1">
    <citation type="journal article" date="2019" name="Int. J. Syst. Evol. Microbiol.">
        <title>The Global Catalogue of Microorganisms (GCM) 10K type strain sequencing project: providing services to taxonomists for standard genome sequencing and annotation.</title>
        <authorList>
            <consortium name="The Broad Institute Genomics Platform"/>
            <consortium name="The Broad Institute Genome Sequencing Center for Infectious Disease"/>
            <person name="Wu L."/>
            <person name="Ma J."/>
        </authorList>
    </citation>
    <scope>NUCLEOTIDE SEQUENCE [LARGE SCALE GENOMIC DNA]</scope>
    <source>
        <strain evidence="17">CGMCC 1.6784</strain>
    </source>
</reference>
<sequence length="260" mass="26685">MRGAEPPGGARRASGECAVTKIGIIGSQGRMGQAIAAAAEAAGVEVAGGVDKDGDVATLAAKVDVLIDFSSPGALEGNLDAAMAAGVPVVIGTTGLEERHHWLIDSAAQVIPVLQTGNTSLGVTLLAHLVREAANRLGEDWDIEIVETHHRMKVDAPSGTALLLGEAAAEGRGIALADNSERGRDGITGKRESGTIGFAALRGGTVAGDHAVMFLSDSERLTLSHMAENRTIFAKGALRAAEWVQGKPAGRYTMPEVLGL</sequence>
<dbReference type="SUPFAM" id="SSF51735">
    <property type="entry name" value="NAD(P)-binding Rossmann-fold domains"/>
    <property type="match status" value="1"/>
</dbReference>
<dbReference type="Proteomes" id="UP000605099">
    <property type="component" value="Unassembled WGS sequence"/>
</dbReference>
<evidence type="ECO:0000256" key="8">
    <source>
        <dbReference type="ARBA" id="ARBA00023154"/>
    </source>
</evidence>
<dbReference type="NCBIfam" id="TIGR00036">
    <property type="entry name" value="dapB"/>
    <property type="match status" value="1"/>
</dbReference>
<dbReference type="HAMAP" id="MF_00102">
    <property type="entry name" value="DapB"/>
    <property type="match status" value="1"/>
</dbReference>
<comment type="caution">
    <text evidence="16">The sequence shown here is derived from an EMBL/GenBank/DDBJ whole genome shotgun (WGS) entry which is preliminary data.</text>
</comment>
<protein>
    <recommendedName>
        <fullName evidence="10 13">4-hydroxy-tetrahydrodipicolinate reductase</fullName>
        <shortName evidence="13">HTPA reductase</shortName>
        <ecNumber evidence="10 13">1.17.1.8</ecNumber>
    </recommendedName>
</protein>
<keyword evidence="2 13" id="KW-0963">Cytoplasm</keyword>
<feature type="binding site" evidence="13">
    <location>
        <begin position="92"/>
        <end position="94"/>
    </location>
    <ligand>
        <name>NAD(+)</name>
        <dbReference type="ChEBI" id="CHEBI:57540"/>
    </ligand>
</feature>
<dbReference type="InterPro" id="IPR022663">
    <property type="entry name" value="DapB_C"/>
</dbReference>
<evidence type="ECO:0000256" key="5">
    <source>
        <dbReference type="ARBA" id="ARBA00022915"/>
    </source>
</evidence>
<comment type="catalytic activity">
    <reaction evidence="11 13">
        <text>(S)-2,3,4,5-tetrahydrodipicolinate + NADP(+) + H2O = (2S,4S)-4-hydroxy-2,3,4,5-tetrahydrodipicolinate + NADPH + H(+)</text>
        <dbReference type="Rhea" id="RHEA:35331"/>
        <dbReference type="ChEBI" id="CHEBI:15377"/>
        <dbReference type="ChEBI" id="CHEBI:15378"/>
        <dbReference type="ChEBI" id="CHEBI:16845"/>
        <dbReference type="ChEBI" id="CHEBI:57783"/>
        <dbReference type="ChEBI" id="CHEBI:58349"/>
        <dbReference type="ChEBI" id="CHEBI:67139"/>
        <dbReference type="EC" id="1.17.1.8"/>
    </reaction>
</comment>
<name>A0ABQ2JX96_9SPHN</name>
<evidence type="ECO:0000256" key="7">
    <source>
        <dbReference type="ARBA" id="ARBA00023027"/>
    </source>
</evidence>
<keyword evidence="4 13" id="KW-0521">NADP</keyword>
<evidence type="ECO:0000313" key="16">
    <source>
        <dbReference type="EMBL" id="GGN57561.1"/>
    </source>
</evidence>
<feature type="domain" description="Dihydrodipicolinate reductase C-terminal" evidence="15">
    <location>
        <begin position="122"/>
        <end position="258"/>
    </location>
</feature>
<evidence type="ECO:0000256" key="10">
    <source>
        <dbReference type="ARBA" id="ARBA00038983"/>
    </source>
</evidence>
<feature type="binding site" evidence="13">
    <location>
        <begin position="159"/>
        <end position="160"/>
    </location>
    <ligand>
        <name>(S)-2,3,4,5-tetrahydrodipicolinate</name>
        <dbReference type="ChEBI" id="CHEBI:16845"/>
    </ligand>
</feature>
<comment type="subcellular location">
    <subcellularLocation>
        <location evidence="13">Cytoplasm</location>
    </subcellularLocation>
</comment>
<evidence type="ECO:0000256" key="3">
    <source>
        <dbReference type="ARBA" id="ARBA00022605"/>
    </source>
</evidence>
<evidence type="ECO:0000259" key="14">
    <source>
        <dbReference type="Pfam" id="PF01113"/>
    </source>
</evidence>
<dbReference type="PROSITE" id="PS01298">
    <property type="entry name" value="DAPB"/>
    <property type="match status" value="1"/>
</dbReference>
<accession>A0ABQ2JX96</accession>
<evidence type="ECO:0000256" key="11">
    <source>
        <dbReference type="ARBA" id="ARBA00049080"/>
    </source>
</evidence>
<evidence type="ECO:0000256" key="2">
    <source>
        <dbReference type="ARBA" id="ARBA00022490"/>
    </source>
</evidence>
<gene>
    <name evidence="13 16" type="primary">dapB</name>
    <name evidence="16" type="ORF">GCM10011349_36220</name>
</gene>
<feature type="binding site" evidence="13">
    <location>
        <begin position="26"/>
        <end position="31"/>
    </location>
    <ligand>
        <name>NAD(+)</name>
        <dbReference type="ChEBI" id="CHEBI:57540"/>
    </ligand>
</feature>
<comment type="subunit">
    <text evidence="13">Homotetramer.</text>
</comment>
<dbReference type="Gene3D" id="3.30.360.10">
    <property type="entry name" value="Dihydrodipicolinate Reductase, domain 2"/>
    <property type="match status" value="1"/>
</dbReference>
<dbReference type="Gene3D" id="3.40.50.720">
    <property type="entry name" value="NAD(P)-binding Rossmann-like Domain"/>
    <property type="match status" value="1"/>
</dbReference>
<dbReference type="EMBL" id="BMLK01000020">
    <property type="protein sequence ID" value="GGN57561.1"/>
    <property type="molecule type" value="Genomic_DNA"/>
</dbReference>
<comment type="function">
    <text evidence="13">Catalyzes the conversion of 4-hydroxy-tetrahydrodipicolinate (HTPA) to tetrahydrodipicolinate.</text>
</comment>
<comment type="caution">
    <text evidence="13">Lacks conserved residue(s) required for the propagation of feature annotation.</text>
</comment>
<dbReference type="InterPro" id="IPR023940">
    <property type="entry name" value="DHDPR_bac"/>
</dbReference>
<dbReference type="PIRSF" id="PIRSF000161">
    <property type="entry name" value="DHPR"/>
    <property type="match status" value="1"/>
</dbReference>
<evidence type="ECO:0000256" key="13">
    <source>
        <dbReference type="HAMAP-Rule" id="MF_00102"/>
    </source>
</evidence>
<feature type="binding site" evidence="13">
    <location>
        <begin position="116"/>
        <end position="119"/>
    </location>
    <ligand>
        <name>NAD(+)</name>
        <dbReference type="ChEBI" id="CHEBI:57540"/>
    </ligand>
</feature>
<comment type="similarity">
    <text evidence="1 13">Belongs to the DapB family.</text>
</comment>
<comment type="caution">
    <text evidence="13">Was originally thought to be a dihydrodipicolinate reductase (DHDPR), catalyzing the conversion of dihydrodipicolinate to tetrahydrodipicolinate. However, it was shown in E.coli that the substrate of the enzymatic reaction is not dihydrodipicolinate (DHDP) but in fact (2S,4S)-4-hydroxy-2,3,4,5-tetrahydrodipicolinic acid (HTPA), the product released by the DapA-catalyzed reaction.</text>
</comment>
<evidence type="ECO:0000313" key="17">
    <source>
        <dbReference type="Proteomes" id="UP000605099"/>
    </source>
</evidence>
<feature type="binding site" evidence="13">
    <location>
        <position position="150"/>
    </location>
    <ligand>
        <name>(S)-2,3,4,5-tetrahydrodipicolinate</name>
        <dbReference type="ChEBI" id="CHEBI:16845"/>
    </ligand>
</feature>
<dbReference type="InterPro" id="IPR022664">
    <property type="entry name" value="DapB_N_CS"/>
</dbReference>
<dbReference type="Pfam" id="PF05173">
    <property type="entry name" value="DapB_C"/>
    <property type="match status" value="1"/>
</dbReference>
<evidence type="ECO:0000256" key="6">
    <source>
        <dbReference type="ARBA" id="ARBA00023002"/>
    </source>
</evidence>
<dbReference type="InterPro" id="IPR000846">
    <property type="entry name" value="DapB_N"/>
</dbReference>